<evidence type="ECO:0000256" key="5">
    <source>
        <dbReference type="ARBA" id="ARBA00022723"/>
    </source>
</evidence>
<dbReference type="GO" id="GO:0006508">
    <property type="term" value="P:proteolysis"/>
    <property type="evidence" value="ECO:0007669"/>
    <property type="project" value="UniProtKB-KW"/>
</dbReference>
<dbReference type="InterPro" id="IPR050083">
    <property type="entry name" value="HtpX_protease"/>
</dbReference>
<keyword evidence="3 11" id="KW-0645">Protease</keyword>
<dbReference type="EMBL" id="BMQA01000017">
    <property type="protein sequence ID" value="GGJ33030.1"/>
    <property type="molecule type" value="Genomic_DNA"/>
</dbReference>
<dbReference type="CDD" id="cd07328">
    <property type="entry name" value="M48_Ste24p_like"/>
    <property type="match status" value="1"/>
</dbReference>
<evidence type="ECO:0000256" key="3">
    <source>
        <dbReference type="ARBA" id="ARBA00022670"/>
    </source>
</evidence>
<evidence type="ECO:0000256" key="2">
    <source>
        <dbReference type="ARBA" id="ARBA00022475"/>
    </source>
</evidence>
<gene>
    <name evidence="14" type="ORF">GCM10010121_050240</name>
</gene>
<dbReference type="GO" id="GO:0004222">
    <property type="term" value="F:metalloendopeptidase activity"/>
    <property type="evidence" value="ECO:0007669"/>
    <property type="project" value="InterPro"/>
</dbReference>
<keyword evidence="10 12" id="KW-0472">Membrane</keyword>
<comment type="caution">
    <text evidence="14">The sequence shown here is derived from an EMBL/GenBank/DDBJ whole genome shotgun (WGS) entry which is preliminary data.</text>
</comment>
<keyword evidence="4 12" id="KW-0812">Transmembrane</keyword>
<evidence type="ECO:0000313" key="15">
    <source>
        <dbReference type="Proteomes" id="UP000657574"/>
    </source>
</evidence>
<comment type="cofactor">
    <cofactor evidence="11">
        <name>Zn(2+)</name>
        <dbReference type="ChEBI" id="CHEBI:29105"/>
    </cofactor>
    <text evidence="11">Binds 1 zinc ion per subunit.</text>
</comment>
<dbReference type="PANTHER" id="PTHR43221:SF1">
    <property type="entry name" value="PROTEASE HTPX"/>
    <property type="match status" value="1"/>
</dbReference>
<dbReference type="GO" id="GO:0046872">
    <property type="term" value="F:metal ion binding"/>
    <property type="evidence" value="ECO:0007669"/>
    <property type="project" value="UniProtKB-KW"/>
</dbReference>
<evidence type="ECO:0000256" key="9">
    <source>
        <dbReference type="ARBA" id="ARBA00023049"/>
    </source>
</evidence>
<evidence type="ECO:0000313" key="14">
    <source>
        <dbReference type="EMBL" id="GGJ33030.1"/>
    </source>
</evidence>
<keyword evidence="8 12" id="KW-1133">Transmembrane helix</keyword>
<evidence type="ECO:0000256" key="12">
    <source>
        <dbReference type="SAM" id="Phobius"/>
    </source>
</evidence>
<keyword evidence="6 11" id="KW-0378">Hydrolase</keyword>
<dbReference type="AlphaFoldDB" id="A0A917NVJ3"/>
<reference evidence="14" key="2">
    <citation type="submission" date="2020-09" db="EMBL/GenBank/DDBJ databases">
        <authorList>
            <person name="Sun Q."/>
            <person name="Ohkuma M."/>
        </authorList>
    </citation>
    <scope>NUCLEOTIDE SEQUENCE</scope>
    <source>
        <strain evidence="14">JCM 3086</strain>
    </source>
</reference>
<dbReference type="GO" id="GO:0005886">
    <property type="term" value="C:plasma membrane"/>
    <property type="evidence" value="ECO:0007669"/>
    <property type="project" value="UniProtKB-SubCell"/>
</dbReference>
<dbReference type="RefSeq" id="WP_189313514.1">
    <property type="nucleotide sequence ID" value="NZ_BMQA01000017.1"/>
</dbReference>
<keyword evidence="2" id="KW-1003">Cell membrane</keyword>
<evidence type="ECO:0000256" key="10">
    <source>
        <dbReference type="ARBA" id="ARBA00023136"/>
    </source>
</evidence>
<sequence length="410" mass="45286">MADDTQRCPQCGAAMPADEGYPAWCAACDWNVAPELFVYGVGGTATLRRELAGRHGTDVFEELARDGTQGRRVRLTPAHLASYALGLLVHASSLALLAAGAALIVLGWPQPFALAAGGVLVLLFPFLRPRVPRLGSGPTRLRRADAPRLFRLIDSVAAELGTRSVDVVVVDPWFNAAVGSYGIRRRVLHLGLGLWYVLTPQQRVALLGHELGHFAGGDTRHGLTVGTALNTLRVWEYLLRPERGRYRAVRALLTVPHHTAQSVLRLLDRLSVHGFPRREYLADDVAARIASTEAALGLIETLLHAERVEEELRRLAADGEAPRDERLWALLAEHVAAVPARERERLRRISELTWHHVDDTHPPTHLRMALLDRRGPGEPAVVCDDRTVRAVERELRPVARRLARAVAEDR</sequence>
<evidence type="ECO:0000256" key="7">
    <source>
        <dbReference type="ARBA" id="ARBA00022833"/>
    </source>
</evidence>
<organism evidence="14 15">
    <name type="scientific">Streptomyces brasiliensis</name>
    <dbReference type="NCBI Taxonomy" id="1954"/>
    <lineage>
        <taxon>Bacteria</taxon>
        <taxon>Bacillati</taxon>
        <taxon>Actinomycetota</taxon>
        <taxon>Actinomycetes</taxon>
        <taxon>Kitasatosporales</taxon>
        <taxon>Streptomycetaceae</taxon>
        <taxon>Streptomyces</taxon>
    </lineage>
</organism>
<accession>A0A917NVJ3</accession>
<keyword evidence="5" id="KW-0479">Metal-binding</keyword>
<dbReference type="Proteomes" id="UP000657574">
    <property type="component" value="Unassembled WGS sequence"/>
</dbReference>
<protein>
    <recommendedName>
        <fullName evidence="13">Peptidase M48 domain-containing protein</fullName>
    </recommendedName>
</protein>
<evidence type="ECO:0000256" key="1">
    <source>
        <dbReference type="ARBA" id="ARBA00004651"/>
    </source>
</evidence>
<dbReference type="Gene3D" id="3.30.2010.10">
    <property type="entry name" value="Metalloproteases ('zincins'), catalytic domain"/>
    <property type="match status" value="1"/>
</dbReference>
<keyword evidence="15" id="KW-1185">Reference proteome</keyword>
<keyword evidence="9 11" id="KW-0482">Metalloprotease</keyword>
<proteinExistence type="inferred from homology"/>
<keyword evidence="7 11" id="KW-0862">Zinc</keyword>
<comment type="subcellular location">
    <subcellularLocation>
        <location evidence="1">Cell membrane</location>
        <topology evidence="1">Multi-pass membrane protein</topology>
    </subcellularLocation>
</comment>
<dbReference type="PANTHER" id="PTHR43221">
    <property type="entry name" value="PROTEASE HTPX"/>
    <property type="match status" value="1"/>
</dbReference>
<evidence type="ECO:0000256" key="8">
    <source>
        <dbReference type="ARBA" id="ARBA00022989"/>
    </source>
</evidence>
<dbReference type="InterPro" id="IPR001915">
    <property type="entry name" value="Peptidase_M48"/>
</dbReference>
<evidence type="ECO:0000256" key="6">
    <source>
        <dbReference type="ARBA" id="ARBA00022801"/>
    </source>
</evidence>
<evidence type="ECO:0000256" key="4">
    <source>
        <dbReference type="ARBA" id="ARBA00022692"/>
    </source>
</evidence>
<comment type="similarity">
    <text evidence="11">Belongs to the peptidase M48 family.</text>
</comment>
<name>A0A917NVJ3_9ACTN</name>
<evidence type="ECO:0000259" key="13">
    <source>
        <dbReference type="Pfam" id="PF01435"/>
    </source>
</evidence>
<dbReference type="Pfam" id="PF01435">
    <property type="entry name" value="Peptidase_M48"/>
    <property type="match status" value="1"/>
</dbReference>
<reference evidence="14" key="1">
    <citation type="journal article" date="2014" name="Int. J. Syst. Evol. Microbiol.">
        <title>Complete genome sequence of Corynebacterium casei LMG S-19264T (=DSM 44701T), isolated from a smear-ripened cheese.</title>
        <authorList>
            <consortium name="US DOE Joint Genome Institute (JGI-PGF)"/>
            <person name="Walter F."/>
            <person name="Albersmeier A."/>
            <person name="Kalinowski J."/>
            <person name="Ruckert C."/>
        </authorList>
    </citation>
    <scope>NUCLEOTIDE SEQUENCE</scope>
    <source>
        <strain evidence="14">JCM 3086</strain>
    </source>
</reference>
<evidence type="ECO:0000256" key="11">
    <source>
        <dbReference type="RuleBase" id="RU003983"/>
    </source>
</evidence>
<feature type="transmembrane region" description="Helical" evidence="12">
    <location>
        <begin position="111"/>
        <end position="127"/>
    </location>
</feature>
<feature type="transmembrane region" description="Helical" evidence="12">
    <location>
        <begin position="80"/>
        <end position="105"/>
    </location>
</feature>
<feature type="domain" description="Peptidase M48" evidence="13">
    <location>
        <begin position="147"/>
        <end position="373"/>
    </location>
</feature>